<dbReference type="PANTHER" id="PTHR22602:SF0">
    <property type="entry name" value="TRANSFERASE CAF17, MITOCHONDRIAL-RELATED"/>
    <property type="match status" value="1"/>
</dbReference>
<keyword evidence="3" id="KW-1185">Reference proteome</keyword>
<dbReference type="SUPFAM" id="SSF103025">
    <property type="entry name" value="Folate-binding domain"/>
    <property type="match status" value="1"/>
</dbReference>
<organism evidence="2 3">
    <name type="scientific">Neorickettsia helminthoeca str. Oregon</name>
    <dbReference type="NCBI Taxonomy" id="1286528"/>
    <lineage>
        <taxon>Bacteria</taxon>
        <taxon>Pseudomonadati</taxon>
        <taxon>Pseudomonadota</taxon>
        <taxon>Alphaproteobacteria</taxon>
        <taxon>Rickettsiales</taxon>
        <taxon>Anaplasmataceae</taxon>
        <taxon>Neorickettsia</taxon>
    </lineage>
</organism>
<dbReference type="STRING" id="1286528.NHE_0304"/>
<dbReference type="Proteomes" id="UP000023755">
    <property type="component" value="Chromosome"/>
</dbReference>
<dbReference type="AlphaFoldDB" id="X5H3I9"/>
<dbReference type="InterPro" id="IPR017703">
    <property type="entry name" value="YgfZ/GCV_T_CS"/>
</dbReference>
<dbReference type="EMBL" id="CP007481">
    <property type="protein sequence ID" value="AHX11263.1"/>
    <property type="molecule type" value="Genomic_DNA"/>
</dbReference>
<dbReference type="NCBIfam" id="TIGR03317">
    <property type="entry name" value="ygfZ_signature"/>
    <property type="match status" value="1"/>
</dbReference>
<protein>
    <submittedName>
        <fullName evidence="2">Glycine cleavage T-C-terminal barrel domain protein</fullName>
    </submittedName>
</protein>
<sequence length="258" mass="29179">MNCFKVDTVLYLITGKNVKSFLQGIITRNIGYLKDCIYALILTPKGRLICDLFVYSYDASSILLETHSCNKEAILSLLNLYNFKKTIEVKEKFYSSYITFEVTDSDDHIICVKDPRSASLGFRVITSGAAYVSSMECSERYQLERIRNKIPEAGKELTFNVFPLDYGLNYAFDFDKGCYVGQEVISRFRLQGLVKRELFCVECTGGVHFEEGESLSVNGEIIGYLSSCCGNCGLILLEKDKISNFLDIQYKANKVIIS</sequence>
<keyword evidence="1" id="KW-0809">Transit peptide</keyword>
<dbReference type="InterPro" id="IPR027266">
    <property type="entry name" value="TrmE/GcvT-like"/>
</dbReference>
<dbReference type="RefSeq" id="WP_038559158.1">
    <property type="nucleotide sequence ID" value="NZ_CP007481.1"/>
</dbReference>
<accession>X5H3I9</accession>
<gene>
    <name evidence="2" type="ORF">NHE_0304</name>
</gene>
<dbReference type="Gene3D" id="3.30.70.1400">
    <property type="entry name" value="Aminomethyltransferase beta-barrel domains"/>
    <property type="match status" value="1"/>
</dbReference>
<dbReference type="GO" id="GO:0016226">
    <property type="term" value="P:iron-sulfur cluster assembly"/>
    <property type="evidence" value="ECO:0007669"/>
    <property type="project" value="TreeGrafter"/>
</dbReference>
<evidence type="ECO:0000313" key="3">
    <source>
        <dbReference type="Proteomes" id="UP000023755"/>
    </source>
</evidence>
<dbReference type="OrthoDB" id="9796287at2"/>
<dbReference type="HOGENOM" id="CLU_007884_7_1_5"/>
<name>X5H3I9_9RICK</name>
<reference evidence="2 3" key="1">
    <citation type="submission" date="2014-03" db="EMBL/GenBank/DDBJ databases">
        <title>Sequencing and Comparison of Genomes and Transcriptome Profiles of Human Ehrlichiosis Agents.</title>
        <authorList>
            <person name="Lin M."/>
            <person name="Daugherty S.C."/>
            <person name="Nagaraj S."/>
            <person name="Cheng Z."/>
            <person name="Xiong Q."/>
            <person name="Lin F.-Y."/>
            <person name="Sengamalay N."/>
            <person name="Ott S."/>
            <person name="Godinez A."/>
            <person name="Tallon L.J."/>
            <person name="Sadzewicz L."/>
            <person name="Fraser C.M."/>
            <person name="Dunning Hotopp J.C."/>
            <person name="Rikihisa Y."/>
        </authorList>
    </citation>
    <scope>NUCLEOTIDE SEQUENCE [LARGE SCALE GENOMIC DNA]</scope>
    <source>
        <strain evidence="2 3">Oregon</strain>
    </source>
</reference>
<proteinExistence type="predicted"/>
<dbReference type="PANTHER" id="PTHR22602">
    <property type="entry name" value="TRANSFERASE CAF17, MITOCHONDRIAL-RELATED"/>
    <property type="match status" value="1"/>
</dbReference>
<dbReference type="PIRSF" id="PIRSF006487">
    <property type="entry name" value="GcvT"/>
    <property type="match status" value="1"/>
</dbReference>
<dbReference type="InterPro" id="IPR045179">
    <property type="entry name" value="YgfZ/GcvT"/>
</dbReference>
<dbReference type="KEGG" id="nhm:NHE_0304"/>
<evidence type="ECO:0000313" key="2">
    <source>
        <dbReference type="EMBL" id="AHX11263.1"/>
    </source>
</evidence>
<evidence type="ECO:0000256" key="1">
    <source>
        <dbReference type="ARBA" id="ARBA00022946"/>
    </source>
</evidence>
<dbReference type="Gene3D" id="3.30.1360.120">
    <property type="entry name" value="Probable tRNA modification gtpase trme, domain 1"/>
    <property type="match status" value="1"/>
</dbReference>